<sequence length="258" mass="27683">MIDESRPAGFWGRAGDRVRQVNQSRRVVGALRGVRRMLPGSGEVAFSGDGTPSDRVARLMLQVAGDRPSAVRELGLATVQAWQALTSKGASDGAVTIMFTDLVGFSSWALRAGDDQVLRLLREFFDVTDDVVRGYGGVVVKSLGDGAMVAFTDVDKAIEAAAALGSAVSALHHDGYRPSLRVGLHRGWPRKVGKDYIGVDVNIAARVADAAGGGEVLVTEQVLDAADRERYVARSRRFRAKGTPKDLAVYAVVPRHER</sequence>
<dbReference type="RefSeq" id="WP_093412866.1">
    <property type="nucleotide sequence ID" value="NZ_FOZX01000001.1"/>
</dbReference>
<dbReference type="OrthoDB" id="5494175at2"/>
<dbReference type="GO" id="GO:0035556">
    <property type="term" value="P:intracellular signal transduction"/>
    <property type="evidence" value="ECO:0007669"/>
    <property type="project" value="InterPro"/>
</dbReference>
<reference evidence="4" key="1">
    <citation type="submission" date="2016-10" db="EMBL/GenBank/DDBJ databases">
        <authorList>
            <person name="Varghese N."/>
            <person name="Submissions S."/>
        </authorList>
    </citation>
    <scope>NUCLEOTIDE SEQUENCE [LARGE SCALE GENOMIC DNA]</scope>
    <source>
        <strain evidence="4">DSM 44771</strain>
    </source>
</reference>
<dbReference type="InterPro" id="IPR001054">
    <property type="entry name" value="A/G_cyclase"/>
</dbReference>
<dbReference type="Pfam" id="PF00211">
    <property type="entry name" value="Guanylate_cyc"/>
    <property type="match status" value="1"/>
</dbReference>
<evidence type="ECO:0000259" key="2">
    <source>
        <dbReference type="PROSITE" id="PS50125"/>
    </source>
</evidence>
<dbReference type="PROSITE" id="PS50125">
    <property type="entry name" value="GUANYLATE_CYCLASE_2"/>
    <property type="match status" value="1"/>
</dbReference>
<gene>
    <name evidence="3" type="ORF">SAMN05660874_00111</name>
</gene>
<dbReference type="GO" id="GO:0004016">
    <property type="term" value="F:adenylate cyclase activity"/>
    <property type="evidence" value="ECO:0007669"/>
    <property type="project" value="UniProtKB-ARBA"/>
</dbReference>
<name>A0A1I6NTZ0_9PSEU</name>
<dbReference type="InterPro" id="IPR029787">
    <property type="entry name" value="Nucleotide_cyclase"/>
</dbReference>
<dbReference type="PANTHER" id="PTHR43081:SF19">
    <property type="entry name" value="PH-SENSITIVE ADENYLATE CYCLASE RV1264"/>
    <property type="match status" value="1"/>
</dbReference>
<proteinExistence type="inferred from homology"/>
<dbReference type="CDD" id="cd07302">
    <property type="entry name" value="CHD"/>
    <property type="match status" value="1"/>
</dbReference>
<comment type="similarity">
    <text evidence="1">Belongs to the adenylyl cyclase class-3 family.</text>
</comment>
<feature type="domain" description="Guanylate cyclase" evidence="2">
    <location>
        <begin position="96"/>
        <end position="208"/>
    </location>
</feature>
<organism evidence="3 4">
    <name type="scientific">Saccharopolyspora flava</name>
    <dbReference type="NCBI Taxonomy" id="95161"/>
    <lineage>
        <taxon>Bacteria</taxon>
        <taxon>Bacillati</taxon>
        <taxon>Actinomycetota</taxon>
        <taxon>Actinomycetes</taxon>
        <taxon>Pseudonocardiales</taxon>
        <taxon>Pseudonocardiaceae</taxon>
        <taxon>Saccharopolyspora</taxon>
    </lineage>
</organism>
<dbReference type="InterPro" id="IPR050697">
    <property type="entry name" value="Adenylyl/Guanylyl_Cyclase_3/4"/>
</dbReference>
<evidence type="ECO:0000256" key="1">
    <source>
        <dbReference type="ARBA" id="ARBA00005381"/>
    </source>
</evidence>
<dbReference type="GO" id="GO:0006171">
    <property type="term" value="P:cAMP biosynthetic process"/>
    <property type="evidence" value="ECO:0007669"/>
    <property type="project" value="TreeGrafter"/>
</dbReference>
<dbReference type="STRING" id="95161.SAMN05660874_00111"/>
<dbReference type="SMART" id="SM00044">
    <property type="entry name" value="CYCc"/>
    <property type="match status" value="1"/>
</dbReference>
<dbReference type="PANTHER" id="PTHR43081">
    <property type="entry name" value="ADENYLATE CYCLASE, TERMINAL-DIFFERENTIATION SPECIFIC-RELATED"/>
    <property type="match status" value="1"/>
</dbReference>
<dbReference type="AlphaFoldDB" id="A0A1I6NTZ0"/>
<dbReference type="EMBL" id="FOZX01000001">
    <property type="protein sequence ID" value="SFS31350.1"/>
    <property type="molecule type" value="Genomic_DNA"/>
</dbReference>
<dbReference type="Gene3D" id="3.30.70.1230">
    <property type="entry name" value="Nucleotide cyclase"/>
    <property type="match status" value="1"/>
</dbReference>
<evidence type="ECO:0000313" key="4">
    <source>
        <dbReference type="Proteomes" id="UP000198852"/>
    </source>
</evidence>
<keyword evidence="4" id="KW-1185">Reference proteome</keyword>
<dbReference type="SUPFAM" id="SSF55073">
    <property type="entry name" value="Nucleotide cyclase"/>
    <property type="match status" value="1"/>
</dbReference>
<accession>A0A1I6NTZ0</accession>
<protein>
    <submittedName>
        <fullName evidence="3">Adenylate cyclase, class 3</fullName>
    </submittedName>
</protein>
<evidence type="ECO:0000313" key="3">
    <source>
        <dbReference type="EMBL" id="SFS31350.1"/>
    </source>
</evidence>
<dbReference type="Proteomes" id="UP000198852">
    <property type="component" value="Unassembled WGS sequence"/>
</dbReference>